<gene>
    <name evidence="3" type="ORF">Syun_017104</name>
</gene>
<evidence type="ECO:0000313" key="3">
    <source>
        <dbReference type="EMBL" id="KAK9128307.1"/>
    </source>
</evidence>
<dbReference type="InterPro" id="IPR001878">
    <property type="entry name" value="Znf_CCHC"/>
</dbReference>
<reference evidence="3 4" key="1">
    <citation type="submission" date="2024-01" db="EMBL/GenBank/DDBJ databases">
        <title>Genome assemblies of Stephania.</title>
        <authorList>
            <person name="Yang L."/>
        </authorList>
    </citation>
    <scope>NUCLEOTIDE SEQUENCE [LARGE SCALE GENOMIC DNA]</scope>
    <source>
        <strain evidence="3">YNDBR</strain>
        <tissue evidence="3">Leaf</tissue>
    </source>
</reference>
<evidence type="ECO:0000256" key="1">
    <source>
        <dbReference type="PROSITE-ProRule" id="PRU00047"/>
    </source>
</evidence>
<evidence type="ECO:0000313" key="4">
    <source>
        <dbReference type="Proteomes" id="UP001420932"/>
    </source>
</evidence>
<feature type="domain" description="CCHC-type" evidence="2">
    <location>
        <begin position="132"/>
        <end position="147"/>
    </location>
</feature>
<dbReference type="PANTHER" id="PTHR35046">
    <property type="entry name" value="ZINC KNUCKLE (CCHC-TYPE) FAMILY PROTEIN"/>
    <property type="match status" value="1"/>
</dbReference>
<dbReference type="SUPFAM" id="SSF57756">
    <property type="entry name" value="Retrovirus zinc finger-like domains"/>
    <property type="match status" value="1"/>
</dbReference>
<dbReference type="GO" id="GO:0003676">
    <property type="term" value="F:nucleic acid binding"/>
    <property type="evidence" value="ECO:0007669"/>
    <property type="project" value="InterPro"/>
</dbReference>
<organism evidence="3 4">
    <name type="scientific">Stephania yunnanensis</name>
    <dbReference type="NCBI Taxonomy" id="152371"/>
    <lineage>
        <taxon>Eukaryota</taxon>
        <taxon>Viridiplantae</taxon>
        <taxon>Streptophyta</taxon>
        <taxon>Embryophyta</taxon>
        <taxon>Tracheophyta</taxon>
        <taxon>Spermatophyta</taxon>
        <taxon>Magnoliopsida</taxon>
        <taxon>Ranunculales</taxon>
        <taxon>Menispermaceae</taxon>
        <taxon>Menispermoideae</taxon>
        <taxon>Cissampelideae</taxon>
        <taxon>Stephania</taxon>
    </lineage>
</organism>
<dbReference type="GO" id="GO:0008270">
    <property type="term" value="F:zinc ion binding"/>
    <property type="evidence" value="ECO:0007669"/>
    <property type="project" value="UniProtKB-KW"/>
</dbReference>
<evidence type="ECO:0000259" key="2">
    <source>
        <dbReference type="PROSITE" id="PS50158"/>
    </source>
</evidence>
<sequence>MKKHLRAEFLPYNFQRLMYQRLQNLRQGAKSVDDYTTEFYQLVARNELQETNDQLVARYIGGPRVRSKMSSTCLIRLPYLQHTNSIVGGETTNTGVSNASSNVSVRTTNTGGNIAAINPASRTNIPSTSGIKCFGCGEVGHRKSECKGKKTLFIENEEEDEGEEANIIAELAFDTSNNTEEEVVTGDVGTALVVRRSFMTPRAVADDEWLRNNIFQSKCTILGKVCRFMIDAGSCENIVSVEAFQKLGLATEQHPRPYKLAWSRRG</sequence>
<dbReference type="Proteomes" id="UP001420932">
    <property type="component" value="Unassembled WGS sequence"/>
</dbReference>
<keyword evidence="1" id="KW-0862">Zinc</keyword>
<name>A0AAP0J5Y6_9MAGN</name>
<dbReference type="AlphaFoldDB" id="A0AAP0J5Y6"/>
<dbReference type="PROSITE" id="PS50158">
    <property type="entry name" value="ZF_CCHC"/>
    <property type="match status" value="1"/>
</dbReference>
<dbReference type="InterPro" id="IPR036875">
    <property type="entry name" value="Znf_CCHC_sf"/>
</dbReference>
<keyword evidence="1" id="KW-0479">Metal-binding</keyword>
<proteinExistence type="predicted"/>
<keyword evidence="4" id="KW-1185">Reference proteome</keyword>
<dbReference type="CDD" id="cd00303">
    <property type="entry name" value="retropepsin_like"/>
    <property type="match status" value="1"/>
</dbReference>
<keyword evidence="1" id="KW-0863">Zinc-finger</keyword>
<accession>A0AAP0J5Y6</accession>
<dbReference type="Pfam" id="PF03732">
    <property type="entry name" value="Retrotrans_gag"/>
    <property type="match status" value="1"/>
</dbReference>
<dbReference type="PANTHER" id="PTHR35046:SF18">
    <property type="entry name" value="RNA-DIRECTED DNA POLYMERASE"/>
    <property type="match status" value="1"/>
</dbReference>
<protein>
    <recommendedName>
        <fullName evidence="2">CCHC-type domain-containing protein</fullName>
    </recommendedName>
</protein>
<dbReference type="InterPro" id="IPR005162">
    <property type="entry name" value="Retrotrans_gag_dom"/>
</dbReference>
<comment type="caution">
    <text evidence="3">The sequence shown here is derived from an EMBL/GenBank/DDBJ whole genome shotgun (WGS) entry which is preliminary data.</text>
</comment>
<dbReference type="EMBL" id="JBBNAF010000007">
    <property type="protein sequence ID" value="KAK9128307.1"/>
    <property type="molecule type" value="Genomic_DNA"/>
</dbReference>